<sequence length="211" mass="23431">MSESFRANVLSTGRIGQKMRTRTQLLAATRELMAKGESISVSRVANHANISTATAYRYFPDPETMKLEAVMFHDIDDKQNLLEIFEKRVSPAMTVKDRLLLAHQIMIDFVRENETGYRLCLAKGQEQAAINENPTQVSSPISAYRMAIIEQAVSRLRGRFGGAYKDLCCTLACACGPEAYLTLRDACNHSHEQAAQTSAKALGLLIEAMEI</sequence>
<gene>
    <name evidence="1" type="ORF">BVC71_04870</name>
</gene>
<dbReference type="Gene3D" id="1.10.357.10">
    <property type="entry name" value="Tetracycline Repressor, domain 2"/>
    <property type="match status" value="1"/>
</dbReference>
<accession>A0A251X2I6</accession>
<dbReference type="Proteomes" id="UP000194664">
    <property type="component" value="Unassembled WGS sequence"/>
</dbReference>
<dbReference type="AlphaFoldDB" id="A0A251X2I6"/>
<evidence type="ECO:0000313" key="1">
    <source>
        <dbReference type="EMBL" id="OUD10816.1"/>
    </source>
</evidence>
<name>A0A251X2I6_9RHOB</name>
<dbReference type="InterPro" id="IPR009057">
    <property type="entry name" value="Homeodomain-like_sf"/>
</dbReference>
<dbReference type="OrthoDB" id="3217159at2"/>
<dbReference type="EMBL" id="MSPP01000001">
    <property type="protein sequence ID" value="OUD10816.1"/>
    <property type="molecule type" value="Genomic_DNA"/>
</dbReference>
<comment type="caution">
    <text evidence="1">The sequence shown here is derived from an EMBL/GenBank/DDBJ whole genome shotgun (WGS) entry which is preliminary data.</text>
</comment>
<protein>
    <submittedName>
        <fullName evidence="1">Uncharacterized protein</fullName>
    </submittedName>
</protein>
<dbReference type="SUPFAM" id="SSF46689">
    <property type="entry name" value="Homeodomain-like"/>
    <property type="match status" value="1"/>
</dbReference>
<keyword evidence="2" id="KW-1185">Reference proteome</keyword>
<proteinExistence type="predicted"/>
<dbReference type="RefSeq" id="WP_086450462.1">
    <property type="nucleotide sequence ID" value="NZ_MSPP01000001.1"/>
</dbReference>
<organism evidence="1 2">
    <name type="scientific">Marivivens niveibacter</name>
    <dbReference type="NCBI Taxonomy" id="1930667"/>
    <lineage>
        <taxon>Bacteria</taxon>
        <taxon>Pseudomonadati</taxon>
        <taxon>Pseudomonadota</taxon>
        <taxon>Alphaproteobacteria</taxon>
        <taxon>Rhodobacterales</taxon>
        <taxon>Paracoccaceae</taxon>
        <taxon>Marivivens group</taxon>
        <taxon>Marivivens</taxon>
    </lineage>
</organism>
<evidence type="ECO:0000313" key="2">
    <source>
        <dbReference type="Proteomes" id="UP000194664"/>
    </source>
</evidence>
<reference evidence="1 2" key="1">
    <citation type="submission" date="2016-12" db="EMBL/GenBank/DDBJ databases">
        <title>The draft genome sequence of HSLHS2.</title>
        <authorList>
            <person name="Hu D."/>
            <person name="Wang L."/>
            <person name="Shao Z."/>
        </authorList>
    </citation>
    <scope>NUCLEOTIDE SEQUENCE [LARGE SCALE GENOMIC DNA]</scope>
    <source>
        <strain evidence="1">MCCC 1A06712</strain>
    </source>
</reference>